<dbReference type="EMBL" id="NGDO01000038">
    <property type="protein sequence ID" value="OTL97715.1"/>
    <property type="molecule type" value="Genomic_DNA"/>
</dbReference>
<keyword evidence="1" id="KW-0732">Signal</keyword>
<reference evidence="4 7" key="4">
    <citation type="journal article" date="2021" name="MSphere">
        <title>Complete Genome Sequencing of Acinetobacter baumannii AC1633 and Acinetobacter nosocomialis AC1530 Unveils a Large Multidrug-Resistant Plasmid Encoding the NDM-1 and OXA-58 Carbapenemases.</title>
        <authorList>
            <person name="Alattraqchi A.G."/>
            <person name="Mohd Rani F."/>
            <person name="A. Rahman N.I."/>
            <person name="Ismail S."/>
            <person name="Cleary D.W."/>
            <person name="Clarke S.C."/>
            <person name="Yeo C.C."/>
        </authorList>
    </citation>
    <scope>NUCLEOTIDE SEQUENCE [LARGE SCALE GENOMIC DNA]</scope>
    <source>
        <strain evidence="4 7">AC1530</strain>
    </source>
</reference>
<dbReference type="EMBL" id="CP014019">
    <property type="protein sequence ID" value="AVF46317.1"/>
    <property type="molecule type" value="Genomic_DNA"/>
</dbReference>
<evidence type="ECO:0000313" key="4">
    <source>
        <dbReference type="EMBL" id="QGA45480.1"/>
    </source>
</evidence>
<dbReference type="EMBL" id="CP045560">
    <property type="protein sequence ID" value="QGA45480.1"/>
    <property type="molecule type" value="Genomic_DNA"/>
</dbReference>
<evidence type="ECO:0000313" key="5">
    <source>
        <dbReference type="Proteomes" id="UP000194767"/>
    </source>
</evidence>
<reference evidence="6" key="2">
    <citation type="submission" date="2017-12" db="EMBL/GenBank/DDBJ databases">
        <title>FDA dAtabase for Regulatory Grade micrObial Sequences (FDA-ARGOS): Supporting development and validation of Infectious Disease Dx tests.</title>
        <authorList>
            <person name="Hoffmann M."/>
            <person name="Allard M."/>
            <person name="Evans P."/>
            <person name="Brown E."/>
            <person name="Tallon L."/>
            <person name="Sadzewicz L."/>
            <person name="Sengamalay N."/>
            <person name="Ott S."/>
            <person name="Godinez A."/>
            <person name="Nagaraj S."/>
            <person name="Vavikolanu K."/>
            <person name="Aluvathingal J."/>
            <person name="Nadendla S."/>
            <person name="Sichtig H."/>
        </authorList>
    </citation>
    <scope>NUCLEOTIDE SEQUENCE [LARGE SCALE GENOMIC DNA]</scope>
    <source>
        <strain evidence="6">FDAARGOS_129</strain>
    </source>
</reference>
<evidence type="ECO:0000313" key="7">
    <source>
        <dbReference type="Proteomes" id="UP000325778"/>
    </source>
</evidence>
<name>A0A1V0YMU5_ACINO</name>
<protein>
    <submittedName>
        <fullName evidence="2">Uncharacterized protein</fullName>
    </submittedName>
</protein>
<organism evidence="2 6">
    <name type="scientific">Acinetobacter nosocomialis</name>
    <dbReference type="NCBI Taxonomy" id="106654"/>
    <lineage>
        <taxon>Bacteria</taxon>
        <taxon>Pseudomonadati</taxon>
        <taxon>Pseudomonadota</taxon>
        <taxon>Gammaproteobacteria</taxon>
        <taxon>Moraxellales</taxon>
        <taxon>Moraxellaceae</taxon>
        <taxon>Acinetobacter</taxon>
        <taxon>Acinetobacter calcoaceticus/baumannii complex</taxon>
    </lineage>
</organism>
<dbReference type="Proteomes" id="UP000325778">
    <property type="component" value="Chromosome"/>
</dbReference>
<evidence type="ECO:0000313" key="6">
    <source>
        <dbReference type="Proteomes" id="UP000237921"/>
    </source>
</evidence>
<sequence>MPFVLVIKMQRLFLISALCAGLFTGCATTSKLIPFVGSETPMQQVLKAQPEIVKEHNNTSVQQVFNRVESPTVSRITVIQTGLMDDSVSAIRTEYSFKLVDEKWQLQNKQKSYQCARGKNTKGFQTQLCS</sequence>
<evidence type="ECO:0000313" key="2">
    <source>
        <dbReference type="EMBL" id="AVF46317.1"/>
    </source>
</evidence>
<feature type="signal peptide" evidence="1">
    <location>
        <begin position="1"/>
        <end position="20"/>
    </location>
</feature>
<accession>A0A1V0YMU5</accession>
<gene>
    <name evidence="2" type="ORF">AL533_19185</name>
    <name evidence="3" type="ORF">B9X58_08775</name>
    <name evidence="4" type="ORF">GD578_17495</name>
</gene>
<feature type="chain" id="PRO_5043151134" evidence="1">
    <location>
        <begin position="21"/>
        <end position="130"/>
    </location>
</feature>
<dbReference type="Proteomes" id="UP000237921">
    <property type="component" value="Chromosome"/>
</dbReference>
<evidence type="ECO:0000256" key="1">
    <source>
        <dbReference type="SAM" id="SignalP"/>
    </source>
</evidence>
<reference evidence="2" key="3">
    <citation type="submission" date="2017-12" db="EMBL/GenBank/DDBJ databases">
        <title>FDA dAtabase for Regulatory Grade micrObial Sequences (FDA-ARGOS): Supporting development and validation of Infectious Disease Dx tests.</title>
        <authorList>
            <person name="Campos J."/>
            <person name="Goldberg B."/>
            <person name="Tallon L."/>
            <person name="Sadzewicz L."/>
            <person name="Sengamalay N."/>
            <person name="Ott S."/>
            <person name="Godinez A."/>
            <person name="Nagaraj S."/>
            <person name="Vavikolanu K."/>
            <person name="Aluvathingal J."/>
            <person name="Nadendla S."/>
            <person name="Nandy P."/>
            <person name="Hobson J."/>
            <person name="Sichtig H."/>
        </authorList>
    </citation>
    <scope>NUCLEOTIDE SEQUENCE</scope>
    <source>
        <strain evidence="2">FDAARGOS_129</strain>
    </source>
</reference>
<evidence type="ECO:0000313" key="3">
    <source>
        <dbReference type="EMBL" id="OTL97715.1"/>
    </source>
</evidence>
<dbReference type="Proteomes" id="UP000194767">
    <property type="component" value="Unassembled WGS sequence"/>
</dbReference>
<proteinExistence type="predicted"/>
<reference evidence="3 5" key="1">
    <citation type="submission" date="2017-05" db="EMBL/GenBank/DDBJ databases">
        <authorList>
            <person name="Kreiswirth B."/>
            <person name="Manca C."/>
            <person name="Chen L."/>
            <person name="Evans S."/>
            <person name="Fowler V."/>
            <person name="Patel R."/>
            <person name="Chambers H."/>
            <person name="Bonomo R."/>
            <person name="Paul V."/>
            <person name="Sankar J."/>
            <person name="Gaind R."/>
            <person name="Ray P."/>
            <person name="Gautam V."/>
            <person name="Biswal M."/>
            <person name="Datta S."/>
            <person name="Walia K."/>
            <person name="Adams M."/>
            <person name="Nelson K."/>
            <person name="Sutton G."/>
            <person name="Fouts D."/>
            <person name="Hujer K."/>
            <person name="Hujer A."/>
        </authorList>
    </citation>
    <scope>NUCLEOTIDE SEQUENCE [LARGE SCALE GENOMIC DNA]</scope>
    <source>
        <strain evidence="3 5">PR324</strain>
    </source>
</reference>
<dbReference type="AlphaFoldDB" id="A0A1V0YMU5"/>